<keyword evidence="2 4" id="KW-0560">Oxidoreductase</keyword>
<dbReference type="GO" id="GO:0010181">
    <property type="term" value="F:FMN binding"/>
    <property type="evidence" value="ECO:0007669"/>
    <property type="project" value="InterPro"/>
</dbReference>
<dbReference type="InterPro" id="IPR036188">
    <property type="entry name" value="FAD/NAD-bd_sf"/>
</dbReference>
<dbReference type="EMBL" id="LR743508">
    <property type="protein sequence ID" value="CAA2109773.1"/>
    <property type="molecule type" value="Genomic_DNA"/>
</dbReference>
<reference evidence="4" key="1">
    <citation type="submission" date="2019-12" db="EMBL/GenBank/DDBJ databases">
        <authorList>
            <person name="Cremers G."/>
        </authorList>
    </citation>
    <scope>NUCLEOTIDE SEQUENCE</scope>
    <source>
        <strain evidence="4">Vvax</strain>
    </source>
</reference>
<dbReference type="InterPro" id="IPR050268">
    <property type="entry name" value="NADH-dep_flavin_reductase"/>
</dbReference>
<dbReference type="GO" id="GO:0042602">
    <property type="term" value="F:riboflavin reductase (NADPH) activity"/>
    <property type="evidence" value="ECO:0007669"/>
    <property type="project" value="TreeGrafter"/>
</dbReference>
<feature type="domain" description="Flavin reductase like" evidence="3">
    <location>
        <begin position="425"/>
        <end position="568"/>
    </location>
</feature>
<dbReference type="Pfam" id="PF01613">
    <property type="entry name" value="Flavin_Reduct"/>
    <property type="match status" value="1"/>
</dbReference>
<dbReference type="InterPro" id="IPR012349">
    <property type="entry name" value="Split_barrel_FMN-bd"/>
</dbReference>
<dbReference type="GO" id="GO:0004497">
    <property type="term" value="F:monooxygenase activity"/>
    <property type="evidence" value="ECO:0007669"/>
    <property type="project" value="UniProtKB-KW"/>
</dbReference>
<evidence type="ECO:0000313" key="4">
    <source>
        <dbReference type="EMBL" id="CAA2109773.1"/>
    </source>
</evidence>
<dbReference type="AlphaFoldDB" id="A0A679JU49"/>
<sequence length="577" mass="63140">MARSVAIVGAGQSGMQLALGLQAAGHDVTVFSNRTAQEIFDGPVMSSQCMFETALQTERELGLDFWAGLCPDVEGIGMTVRNPQGGKAIEWSARLDGAAQSVDQRVKIHGWMNTFEQRGGRLVLHDVGLGELEACAQSHDLVVVASGKGEISKLFERDAGRCAFDAPQRVLALTYVKGMRPREPFPAVSFNLVPGVGEYFVFPALTTTGPCEIMVFEGVPGGPMDCWSDVKTPQEHLARSRQVLETFLPWEAERCRDIELTDDNGVLVGSVAPTVRRPVARLPSGRHVLGLADVVVLNDPITGQGSNNAAKSAAIYLGRILAHGDAAFDTAWMQETFDRYWEGYARWATGWTNSLLAPPKPHLHKLLQSATHMPAVASTVVNGFDDPRAFAPWWFDASQADRFLEEKAREAAADRFDRRDFRKALGQFSTGVTVITTRAIDGRRVGMTANSFSSVSLDPPLVLWSLARNAPSVADFAGASHFAINVLAAHQHHLSRRFSTPQADKFGGVDCCEGTAGVPLLNDVIARFVCRNVRQYDGGDHLIFIGEVERYDRFEGEPLVFHSGYYQVTTRHPECLQ</sequence>
<organism evidence="4">
    <name type="scientific">Variovorax paradoxus</name>
    <dbReference type="NCBI Taxonomy" id="34073"/>
    <lineage>
        <taxon>Bacteria</taxon>
        <taxon>Pseudomonadati</taxon>
        <taxon>Pseudomonadota</taxon>
        <taxon>Betaproteobacteria</taxon>
        <taxon>Burkholderiales</taxon>
        <taxon>Comamonadaceae</taxon>
        <taxon>Variovorax</taxon>
    </lineage>
</organism>
<dbReference type="Gene3D" id="3.50.50.60">
    <property type="entry name" value="FAD/NAD(P)-binding domain"/>
    <property type="match status" value="2"/>
</dbReference>
<dbReference type="SUPFAM" id="SSF50475">
    <property type="entry name" value="FMN-binding split barrel"/>
    <property type="match status" value="1"/>
</dbReference>
<proteinExistence type="inferred from homology"/>
<evidence type="ECO:0000256" key="1">
    <source>
        <dbReference type="ARBA" id="ARBA00008898"/>
    </source>
</evidence>
<comment type="similarity">
    <text evidence="1">Belongs to the non-flavoprotein flavin reductase family.</text>
</comment>
<dbReference type="InterPro" id="IPR041654">
    <property type="entry name" value="StyA_sbd"/>
</dbReference>
<name>A0A679JU49_VARPD</name>
<evidence type="ECO:0000259" key="3">
    <source>
        <dbReference type="SMART" id="SM00903"/>
    </source>
</evidence>
<dbReference type="InterPro" id="IPR002563">
    <property type="entry name" value="Flavin_Rdtase-like_dom"/>
</dbReference>
<dbReference type="Gene3D" id="2.30.110.10">
    <property type="entry name" value="Electron Transport, Fmn-binding Protein, Chain A"/>
    <property type="match status" value="1"/>
</dbReference>
<dbReference type="PANTHER" id="PTHR30466">
    <property type="entry name" value="FLAVIN REDUCTASE"/>
    <property type="match status" value="1"/>
</dbReference>
<dbReference type="Gene3D" id="3.30.9.40">
    <property type="match status" value="1"/>
</dbReference>
<dbReference type="SUPFAM" id="SSF51905">
    <property type="entry name" value="FAD/NAD(P)-binding domain"/>
    <property type="match status" value="1"/>
</dbReference>
<keyword evidence="4" id="KW-0503">Monooxygenase</keyword>
<dbReference type="PANTHER" id="PTHR30466:SF11">
    <property type="entry name" value="FLAVIN-DEPENDENT MONOOXYGENASE, REDUCTASE SUBUNIT HSAB"/>
    <property type="match status" value="1"/>
</dbReference>
<dbReference type="SMART" id="SM00903">
    <property type="entry name" value="Flavin_Reduct"/>
    <property type="match status" value="1"/>
</dbReference>
<protein>
    <submittedName>
        <fullName evidence="4">Styrene monooxygenase StyA</fullName>
        <ecNumber evidence="4">1.14.14.11</ecNumber>
    </submittedName>
</protein>
<gene>
    <name evidence="4" type="primary">styA_2</name>
    <name evidence="4" type="ORF">VVAX_06045</name>
</gene>
<dbReference type="Pfam" id="PF17885">
    <property type="entry name" value="Smoa_sbd"/>
    <property type="match status" value="1"/>
</dbReference>
<accession>A0A679JU49</accession>
<dbReference type="EC" id="1.14.14.11" evidence="4"/>
<evidence type="ECO:0000256" key="2">
    <source>
        <dbReference type="ARBA" id="ARBA00023002"/>
    </source>
</evidence>